<dbReference type="EMBL" id="WIXE01025693">
    <property type="protein sequence ID" value="KAK5964529.1"/>
    <property type="molecule type" value="Genomic_DNA"/>
</dbReference>
<proteinExistence type="predicted"/>
<dbReference type="AlphaFoldDB" id="A0AAN8I8C3"/>
<comment type="caution">
    <text evidence="1">The sequence shown here is derived from an EMBL/GenBank/DDBJ whole genome shotgun (WGS) entry which is preliminary data.</text>
</comment>
<evidence type="ECO:0000313" key="2">
    <source>
        <dbReference type="Proteomes" id="UP001331761"/>
    </source>
</evidence>
<sequence>QNGWFGDEVHSYQKYDILLDFWHVQQFRLQCHAGSSTGHFEEKFRKCYT</sequence>
<keyword evidence="2" id="KW-1185">Reference proteome</keyword>
<protein>
    <submittedName>
        <fullName evidence="1">Uncharacterized protein</fullName>
    </submittedName>
</protein>
<accession>A0AAN8I8C3</accession>
<feature type="non-terminal residue" evidence="1">
    <location>
        <position position="1"/>
    </location>
</feature>
<evidence type="ECO:0000313" key="1">
    <source>
        <dbReference type="EMBL" id="KAK5964529.1"/>
    </source>
</evidence>
<reference evidence="1 2" key="1">
    <citation type="submission" date="2019-10" db="EMBL/GenBank/DDBJ databases">
        <title>Assembly and Annotation for the nematode Trichostrongylus colubriformis.</title>
        <authorList>
            <person name="Martin J."/>
        </authorList>
    </citation>
    <scope>NUCLEOTIDE SEQUENCE [LARGE SCALE GENOMIC DNA]</scope>
    <source>
        <strain evidence="1">G859</strain>
        <tissue evidence="1">Whole worm</tissue>
    </source>
</reference>
<organism evidence="1 2">
    <name type="scientific">Trichostrongylus colubriformis</name>
    <name type="common">Black scour worm</name>
    <dbReference type="NCBI Taxonomy" id="6319"/>
    <lineage>
        <taxon>Eukaryota</taxon>
        <taxon>Metazoa</taxon>
        <taxon>Ecdysozoa</taxon>
        <taxon>Nematoda</taxon>
        <taxon>Chromadorea</taxon>
        <taxon>Rhabditida</taxon>
        <taxon>Rhabditina</taxon>
        <taxon>Rhabditomorpha</taxon>
        <taxon>Strongyloidea</taxon>
        <taxon>Trichostrongylidae</taxon>
        <taxon>Trichostrongylus</taxon>
    </lineage>
</organism>
<name>A0AAN8I8C3_TRICO</name>
<dbReference type="Proteomes" id="UP001331761">
    <property type="component" value="Unassembled WGS sequence"/>
</dbReference>
<gene>
    <name evidence="1" type="ORF">GCK32_022496</name>
</gene>